<evidence type="ECO:0000313" key="2">
    <source>
        <dbReference type="Proteomes" id="UP000266313"/>
    </source>
</evidence>
<protein>
    <submittedName>
        <fullName evidence="1">Uncharacterized protein</fullName>
    </submittedName>
</protein>
<dbReference type="AlphaFoldDB" id="A0A250L0Z9"/>
<dbReference type="Proteomes" id="UP000266313">
    <property type="component" value="Chromosome"/>
</dbReference>
<dbReference type="EMBL" id="AP017928">
    <property type="protein sequence ID" value="BBA37456.1"/>
    <property type="molecule type" value="Genomic_DNA"/>
</dbReference>
<evidence type="ECO:0000313" key="1">
    <source>
        <dbReference type="EMBL" id="BBA37456.1"/>
    </source>
</evidence>
<reference evidence="1 2" key="1">
    <citation type="submission" date="2016-12" db="EMBL/GenBank/DDBJ databases">
        <title>Genome sequencing of Methylocaldum marinum.</title>
        <authorList>
            <person name="Takeuchi M."/>
            <person name="Kamagata Y."/>
            <person name="Hiraoka S."/>
            <person name="Oshima K."/>
            <person name="Hattori M."/>
            <person name="Iwasaki W."/>
        </authorList>
    </citation>
    <scope>NUCLEOTIDE SEQUENCE [LARGE SCALE GENOMIC DNA]</scope>
    <source>
        <strain evidence="1 2">S8</strain>
    </source>
</reference>
<keyword evidence="2" id="KW-1185">Reference proteome</keyword>
<dbReference type="RefSeq" id="WP_145986690.1">
    <property type="nucleotide sequence ID" value="NZ_AP017928.1"/>
</dbReference>
<name>A0A250L0Z9_9GAMM</name>
<dbReference type="KEGG" id="mmai:sS8_5539"/>
<proteinExistence type="predicted"/>
<dbReference type="OrthoDB" id="5572510at2"/>
<organism evidence="1 2">
    <name type="scientific">Methylocaldum marinum</name>
    <dbReference type="NCBI Taxonomy" id="1432792"/>
    <lineage>
        <taxon>Bacteria</taxon>
        <taxon>Pseudomonadati</taxon>
        <taxon>Pseudomonadota</taxon>
        <taxon>Gammaproteobacteria</taxon>
        <taxon>Methylococcales</taxon>
        <taxon>Methylococcaceae</taxon>
        <taxon>Methylocaldum</taxon>
    </lineage>
</organism>
<gene>
    <name evidence="1" type="ORF">sS8_5539</name>
</gene>
<sequence length="69" mass="7856">MNTVRQIIDAAPETVPVPSEFRHKRVEITFRPLEEGPVEKDGHGWPVGFFEATAGAWEGDPLTREHWET</sequence>
<accession>A0A250L0Z9</accession>